<feature type="transmembrane region" description="Helical" evidence="1">
    <location>
        <begin position="20"/>
        <end position="39"/>
    </location>
</feature>
<accession>A0A382AEQ9</accession>
<keyword evidence="1" id="KW-0472">Membrane</keyword>
<gene>
    <name evidence="2" type="ORF">METZ01_LOCUS152436</name>
</gene>
<dbReference type="EMBL" id="UINC01024934">
    <property type="protein sequence ID" value="SVA99582.1"/>
    <property type="molecule type" value="Genomic_DNA"/>
</dbReference>
<protein>
    <submittedName>
        <fullName evidence="2">Uncharacterized protein</fullName>
    </submittedName>
</protein>
<reference evidence="2" key="1">
    <citation type="submission" date="2018-05" db="EMBL/GenBank/DDBJ databases">
        <authorList>
            <person name="Lanie J.A."/>
            <person name="Ng W.-L."/>
            <person name="Kazmierczak K.M."/>
            <person name="Andrzejewski T.M."/>
            <person name="Davidsen T.M."/>
            <person name="Wayne K.J."/>
            <person name="Tettelin H."/>
            <person name="Glass J.I."/>
            <person name="Rusch D."/>
            <person name="Podicherti R."/>
            <person name="Tsui H.-C.T."/>
            <person name="Winkler M.E."/>
        </authorList>
    </citation>
    <scope>NUCLEOTIDE SEQUENCE</scope>
</reference>
<feature type="transmembrane region" description="Helical" evidence="1">
    <location>
        <begin position="115"/>
        <end position="133"/>
    </location>
</feature>
<keyword evidence="1" id="KW-1133">Transmembrane helix</keyword>
<feature type="transmembrane region" description="Helical" evidence="1">
    <location>
        <begin position="89"/>
        <end position="109"/>
    </location>
</feature>
<evidence type="ECO:0000256" key="1">
    <source>
        <dbReference type="SAM" id="Phobius"/>
    </source>
</evidence>
<name>A0A382AEQ9_9ZZZZ</name>
<proteinExistence type="predicted"/>
<feature type="transmembrane region" description="Helical" evidence="1">
    <location>
        <begin position="59"/>
        <end position="82"/>
    </location>
</feature>
<dbReference type="AlphaFoldDB" id="A0A382AEQ9"/>
<organism evidence="2">
    <name type="scientific">marine metagenome</name>
    <dbReference type="NCBI Taxonomy" id="408172"/>
    <lineage>
        <taxon>unclassified sequences</taxon>
        <taxon>metagenomes</taxon>
        <taxon>ecological metagenomes</taxon>
    </lineage>
</organism>
<sequence>MEKLKLIPRIVEEDWHIRAWWMNLIFYFCIYMTFIYMPFDFLLKPVEQDQEVWFGFTLTGWWAKATEPLHWLIYGLGAYGFWKMKTWMWPWASIYLAQIVIAMFVWNILSEVGNLGTAALSALIFSIPMIALWNSKDKFMG</sequence>
<evidence type="ECO:0000313" key="2">
    <source>
        <dbReference type="EMBL" id="SVA99582.1"/>
    </source>
</evidence>
<keyword evidence="1" id="KW-0812">Transmembrane</keyword>